<evidence type="ECO:0000259" key="3">
    <source>
        <dbReference type="Pfam" id="PF04355"/>
    </source>
</evidence>
<dbReference type="PROSITE" id="PS51257">
    <property type="entry name" value="PROKAR_LIPOPROTEIN"/>
    <property type="match status" value="1"/>
</dbReference>
<organism evidence="4 5">
    <name type="scientific">Lutimaribacter marinistellae</name>
    <dbReference type="NCBI Taxonomy" id="1820329"/>
    <lineage>
        <taxon>Bacteria</taxon>
        <taxon>Pseudomonadati</taxon>
        <taxon>Pseudomonadota</taxon>
        <taxon>Alphaproteobacteria</taxon>
        <taxon>Rhodobacterales</taxon>
        <taxon>Roseobacteraceae</taxon>
        <taxon>Lutimaribacter</taxon>
    </lineage>
</organism>
<dbReference type="InterPro" id="IPR007450">
    <property type="entry name" value="BamE_dom"/>
</dbReference>
<evidence type="ECO:0000313" key="5">
    <source>
        <dbReference type="Proteomes" id="UP001595629"/>
    </source>
</evidence>
<evidence type="ECO:0000313" key="4">
    <source>
        <dbReference type="EMBL" id="MFC3615022.1"/>
    </source>
</evidence>
<evidence type="ECO:0000256" key="2">
    <source>
        <dbReference type="ARBA" id="ARBA00023136"/>
    </source>
</evidence>
<sequence>MLKTAVLLKPVSRLLAIGVLLGSMACTSIYRNHGYVPTAEELAALQVGVDTRDSVIEAIGTPSSSGMLDDSGYFYVTTRFRHYGARQPEIVSRQLVAIRFDQRGVVRNIERYGLEQGRIVELDRRVTDSSIEDKSFLRQLLGNVSTFNPGNLVN</sequence>
<dbReference type="InterPro" id="IPR037873">
    <property type="entry name" value="BamE-like"/>
</dbReference>
<evidence type="ECO:0000256" key="1">
    <source>
        <dbReference type="ARBA" id="ARBA00022729"/>
    </source>
</evidence>
<comment type="caution">
    <text evidence="4">The sequence shown here is derived from an EMBL/GenBank/DDBJ whole genome shotgun (WGS) entry which is preliminary data.</text>
</comment>
<dbReference type="RefSeq" id="WP_386736295.1">
    <property type="nucleotide sequence ID" value="NZ_JBHRXI010000016.1"/>
</dbReference>
<keyword evidence="2" id="KW-0472">Membrane</keyword>
<feature type="domain" description="Outer membrane protein assembly factor BamE" evidence="3">
    <location>
        <begin position="34"/>
        <end position="109"/>
    </location>
</feature>
<dbReference type="Proteomes" id="UP001595629">
    <property type="component" value="Unassembled WGS sequence"/>
</dbReference>
<dbReference type="EMBL" id="JBHRXI010000016">
    <property type="protein sequence ID" value="MFC3615022.1"/>
    <property type="molecule type" value="Genomic_DNA"/>
</dbReference>
<gene>
    <name evidence="4" type="ORF">ACFORG_14730</name>
</gene>
<keyword evidence="5" id="KW-1185">Reference proteome</keyword>
<dbReference type="Gene3D" id="3.30.1450.10">
    <property type="match status" value="1"/>
</dbReference>
<dbReference type="Pfam" id="PF04355">
    <property type="entry name" value="BamE"/>
    <property type="match status" value="1"/>
</dbReference>
<accession>A0ABV7THC9</accession>
<proteinExistence type="predicted"/>
<reference evidence="5" key="1">
    <citation type="journal article" date="2019" name="Int. J. Syst. Evol. Microbiol.">
        <title>The Global Catalogue of Microorganisms (GCM) 10K type strain sequencing project: providing services to taxonomists for standard genome sequencing and annotation.</title>
        <authorList>
            <consortium name="The Broad Institute Genomics Platform"/>
            <consortium name="The Broad Institute Genome Sequencing Center for Infectious Disease"/>
            <person name="Wu L."/>
            <person name="Ma J."/>
        </authorList>
    </citation>
    <scope>NUCLEOTIDE SEQUENCE [LARGE SCALE GENOMIC DNA]</scope>
    <source>
        <strain evidence="5">KCTC 42911</strain>
    </source>
</reference>
<protein>
    <submittedName>
        <fullName evidence="4">Outer membrane protein assembly factor BamE</fullName>
    </submittedName>
</protein>
<keyword evidence="1" id="KW-0732">Signal</keyword>
<name>A0ABV7THC9_9RHOB</name>